<dbReference type="Proteomes" id="UP000008825">
    <property type="component" value="Chromosome"/>
</dbReference>
<dbReference type="InterPro" id="IPR009000">
    <property type="entry name" value="Transl_B-barrel_sf"/>
</dbReference>
<dbReference type="InterPro" id="IPR000795">
    <property type="entry name" value="T_Tr_GTP-bd_dom"/>
</dbReference>
<dbReference type="InterPro" id="IPR009001">
    <property type="entry name" value="Transl_elong_EF1A/Init_IF2_C"/>
</dbReference>
<dbReference type="RefSeq" id="WP_012530063.1">
    <property type="nucleotide sequence ID" value="NC_011146.1"/>
</dbReference>
<organism evidence="4 5">
    <name type="scientific">Citrifermentans bemidjiense (strain ATCC BAA-1014 / DSM 16622 / JCM 12645 / Bem)</name>
    <name type="common">Geobacter bemidjiensis</name>
    <dbReference type="NCBI Taxonomy" id="404380"/>
    <lineage>
        <taxon>Bacteria</taxon>
        <taxon>Pseudomonadati</taxon>
        <taxon>Thermodesulfobacteriota</taxon>
        <taxon>Desulfuromonadia</taxon>
        <taxon>Geobacterales</taxon>
        <taxon>Geobacteraceae</taxon>
        <taxon>Citrifermentans</taxon>
    </lineage>
</organism>
<evidence type="ECO:0000313" key="4">
    <source>
        <dbReference type="EMBL" id="ACH38647.1"/>
    </source>
</evidence>
<dbReference type="Gene3D" id="2.40.30.10">
    <property type="entry name" value="Translation factors"/>
    <property type="match status" value="2"/>
</dbReference>
<dbReference type="SUPFAM" id="SSF50447">
    <property type="entry name" value="Translation proteins"/>
    <property type="match status" value="1"/>
</dbReference>
<keyword evidence="1" id="KW-0547">Nucleotide-binding</keyword>
<keyword evidence="4" id="KW-0548">Nucleotidyltransferase</keyword>
<dbReference type="AlphaFoldDB" id="B5E9A5"/>
<keyword evidence="2" id="KW-0342">GTP-binding</keyword>
<evidence type="ECO:0000313" key="5">
    <source>
        <dbReference type="Proteomes" id="UP000008825"/>
    </source>
</evidence>
<dbReference type="SUPFAM" id="SSF52540">
    <property type="entry name" value="P-loop containing nucleoside triphosphate hydrolases"/>
    <property type="match status" value="1"/>
</dbReference>
<proteinExistence type="predicted"/>
<dbReference type="EMBL" id="CP001124">
    <property type="protein sequence ID" value="ACH38647.1"/>
    <property type="molecule type" value="Genomic_DNA"/>
</dbReference>
<dbReference type="STRING" id="404380.Gbem_1629"/>
<dbReference type="HOGENOM" id="CLU_007265_5_2_7"/>
<dbReference type="InterPro" id="IPR050100">
    <property type="entry name" value="TRAFAC_GTPase_members"/>
</dbReference>
<dbReference type="PANTHER" id="PTHR23115">
    <property type="entry name" value="TRANSLATION FACTOR"/>
    <property type="match status" value="1"/>
</dbReference>
<dbReference type="InterPro" id="IPR027417">
    <property type="entry name" value="P-loop_NTPase"/>
</dbReference>
<keyword evidence="5" id="KW-1185">Reference proteome</keyword>
<dbReference type="PROSITE" id="PS00301">
    <property type="entry name" value="G_TR_1"/>
    <property type="match status" value="1"/>
</dbReference>
<dbReference type="eggNOG" id="COG2895">
    <property type="taxonomic scope" value="Bacteria"/>
</dbReference>
<dbReference type="PROSITE" id="PS51722">
    <property type="entry name" value="G_TR_2"/>
    <property type="match status" value="1"/>
</dbReference>
<feature type="domain" description="Tr-type G" evidence="3">
    <location>
        <begin position="6"/>
        <end position="217"/>
    </location>
</feature>
<dbReference type="KEGG" id="gbm:Gbem_1629"/>
<reference evidence="4 5" key="1">
    <citation type="submission" date="2008-07" db="EMBL/GenBank/DDBJ databases">
        <title>Complete sequence of Geobacter bemidjiensis BEM.</title>
        <authorList>
            <consortium name="US DOE Joint Genome Institute"/>
            <person name="Lucas S."/>
            <person name="Copeland A."/>
            <person name="Lapidus A."/>
            <person name="Glavina del Rio T."/>
            <person name="Dalin E."/>
            <person name="Tice H."/>
            <person name="Bruce D."/>
            <person name="Goodwin L."/>
            <person name="Pitluck S."/>
            <person name="Kiss H."/>
            <person name="Brettin T."/>
            <person name="Detter J.C."/>
            <person name="Han C."/>
            <person name="Kuske C.R."/>
            <person name="Schmutz J."/>
            <person name="Larimer F."/>
            <person name="Land M."/>
            <person name="Hauser L."/>
            <person name="Kyrpides N."/>
            <person name="Lykidis A."/>
            <person name="Lovley D."/>
            <person name="Richardson P."/>
        </authorList>
    </citation>
    <scope>NUCLEOTIDE SEQUENCE [LARGE SCALE GENOMIC DNA]</scope>
    <source>
        <strain evidence="5">ATCC BAA-1014 / DSM 16622 / JCM 12645 / Bem</strain>
    </source>
</reference>
<keyword evidence="4" id="KW-0808">Transferase</keyword>
<dbReference type="SUPFAM" id="SSF50465">
    <property type="entry name" value="EF-Tu/eEF-1alpha/eIF2-gamma C-terminal domain"/>
    <property type="match status" value="1"/>
</dbReference>
<protein>
    <submittedName>
        <fullName evidence="4">Sulfate adenylyltransferase, subunit 1</fullName>
    </submittedName>
</protein>
<dbReference type="Gene3D" id="3.40.50.300">
    <property type="entry name" value="P-loop containing nucleotide triphosphate hydrolases"/>
    <property type="match status" value="1"/>
</dbReference>
<dbReference type="Pfam" id="PF00009">
    <property type="entry name" value="GTP_EFTU"/>
    <property type="match status" value="1"/>
</dbReference>
<evidence type="ECO:0000256" key="1">
    <source>
        <dbReference type="ARBA" id="ARBA00022741"/>
    </source>
</evidence>
<dbReference type="OrthoDB" id="9804504at2"/>
<dbReference type="InterPro" id="IPR031157">
    <property type="entry name" value="G_TR_CS"/>
</dbReference>
<reference evidence="4 5" key="2">
    <citation type="journal article" date="2010" name="BMC Genomics">
        <title>The genome of Geobacter bemidjiensis, exemplar for the subsurface clade of Geobacter species that predominate in Fe(III)-reducing subsurface environments.</title>
        <authorList>
            <person name="Aklujkar M."/>
            <person name="Young N.D."/>
            <person name="Holmes D."/>
            <person name="Chavan M."/>
            <person name="Risso C."/>
            <person name="Kiss H.E."/>
            <person name="Han C.S."/>
            <person name="Land M.L."/>
            <person name="Lovley D.R."/>
        </authorList>
    </citation>
    <scope>NUCLEOTIDE SEQUENCE [LARGE SCALE GENOMIC DNA]</scope>
    <source>
        <strain evidence="5">ATCC BAA-1014 / DSM 16622 / JCM 12645 / Bem</strain>
    </source>
</reference>
<name>B5E9A5_CITBB</name>
<gene>
    <name evidence="4" type="primary">cysN-2</name>
    <name evidence="4" type="ordered locus">Gbem_1629</name>
</gene>
<evidence type="ECO:0000256" key="2">
    <source>
        <dbReference type="ARBA" id="ARBA00023134"/>
    </source>
</evidence>
<sequence length="408" mass="44162">MTDAIKSAFPIAITGHVDHGKSTLIGRLLYDTGTLQSGRYQEMLQSSLETGRGDEFAFVLDAFEEERRRGITIDTSQIYFNSKLRPYLIIDTPGHREFIRNMVTGASYAKAAVLIVDAVEGVMEQTRRHAWLLSIVGIQEICVAVNKMDAVAYSSDAFAALSVAVESLFTEFGLSPAAIVPISARVGDNVAKLSGSMPWYTGKSLLEVLDSLECRPIEERPFRFPVQDVYRFDSEPIVVGRIESGAVRIGEKVTIYPGGRESAIGTIRTFPSSEAASASYGEAIGFTLEAADAEIVRGSVIAAGAPPTCGREFQATVFWFMDEYAAGDPVTIRCTTQSVPGRILLHQVFDPAQPDAELPSDLICVGEAARCTILTEVDLAGDHPGLIPETGRFVIEREGIPAGAGIFR</sequence>
<dbReference type="GO" id="GO:0003924">
    <property type="term" value="F:GTPase activity"/>
    <property type="evidence" value="ECO:0007669"/>
    <property type="project" value="InterPro"/>
</dbReference>
<dbReference type="PRINTS" id="PR00315">
    <property type="entry name" value="ELONGATNFCT"/>
</dbReference>
<evidence type="ECO:0000259" key="3">
    <source>
        <dbReference type="PROSITE" id="PS51722"/>
    </source>
</evidence>
<dbReference type="GO" id="GO:0005525">
    <property type="term" value="F:GTP binding"/>
    <property type="evidence" value="ECO:0007669"/>
    <property type="project" value="UniProtKB-KW"/>
</dbReference>
<dbReference type="GO" id="GO:0016779">
    <property type="term" value="F:nucleotidyltransferase activity"/>
    <property type="evidence" value="ECO:0007669"/>
    <property type="project" value="UniProtKB-KW"/>
</dbReference>
<accession>B5E9A5</accession>